<dbReference type="EnsemblMetazoa" id="PPA37925.1">
    <property type="protein sequence ID" value="PPA37925.1"/>
    <property type="gene ID" value="WBGene00276294"/>
</dbReference>
<accession>A0A8R1USI5</accession>
<sequence>MTQEYCDDKFCNCLQEAFDKMKFSTTSQELSANKMCFAVMEAGCLLVKSVKFIFSGSTPADHSKDFIDFIDYKPLGLDMKNLLDSCPANQRIIVHCHNTVVHCLLSDHATKKRNIIYLTESYQDCRAVMYDCLRYVIDTSPNDQCTSIVLREREKINIYQKISSEDDGESINLAYPIIASRMVEKCPLVSEHVHTCYKSFHSCAVETTEMLHERYIEELREACGNNCNPTDVKKHPEYYLYDDVRKIDTICHRSLSKCINDIIRHHGTKVVTSDPCVQAIKLATNRIREKNLIKW</sequence>
<dbReference type="AlphaFoldDB" id="A0A2A6CSZ0"/>
<evidence type="ECO:0000313" key="1">
    <source>
        <dbReference type="EnsemblMetazoa" id="PPA37925.1"/>
    </source>
</evidence>
<evidence type="ECO:0000313" key="2">
    <source>
        <dbReference type="Proteomes" id="UP000005239"/>
    </source>
</evidence>
<accession>A0A2A6CSZ0</accession>
<organism evidence="1 2">
    <name type="scientific">Pristionchus pacificus</name>
    <name type="common">Parasitic nematode worm</name>
    <dbReference type="NCBI Taxonomy" id="54126"/>
    <lineage>
        <taxon>Eukaryota</taxon>
        <taxon>Metazoa</taxon>
        <taxon>Ecdysozoa</taxon>
        <taxon>Nematoda</taxon>
        <taxon>Chromadorea</taxon>
        <taxon>Rhabditida</taxon>
        <taxon>Rhabditina</taxon>
        <taxon>Diplogasteromorpha</taxon>
        <taxon>Diplogasteroidea</taxon>
        <taxon>Neodiplogasteridae</taxon>
        <taxon>Pristionchus</taxon>
    </lineage>
</organism>
<reference evidence="2" key="1">
    <citation type="journal article" date="2008" name="Nat. Genet.">
        <title>The Pristionchus pacificus genome provides a unique perspective on nematode lifestyle and parasitism.</title>
        <authorList>
            <person name="Dieterich C."/>
            <person name="Clifton S.W."/>
            <person name="Schuster L.N."/>
            <person name="Chinwalla A."/>
            <person name="Delehaunty K."/>
            <person name="Dinkelacker I."/>
            <person name="Fulton L."/>
            <person name="Fulton R."/>
            <person name="Godfrey J."/>
            <person name="Minx P."/>
            <person name="Mitreva M."/>
            <person name="Roeseler W."/>
            <person name="Tian H."/>
            <person name="Witte H."/>
            <person name="Yang S.P."/>
            <person name="Wilson R.K."/>
            <person name="Sommer R.J."/>
        </authorList>
    </citation>
    <scope>NUCLEOTIDE SEQUENCE [LARGE SCALE GENOMIC DNA]</scope>
    <source>
        <strain evidence="2">PS312</strain>
    </source>
</reference>
<name>A0A2A6CSZ0_PRIPA</name>
<reference evidence="1" key="2">
    <citation type="submission" date="2022-06" db="UniProtKB">
        <authorList>
            <consortium name="EnsemblMetazoa"/>
        </authorList>
    </citation>
    <scope>IDENTIFICATION</scope>
    <source>
        <strain evidence="1">PS312</strain>
    </source>
</reference>
<dbReference type="PANTHER" id="PTHR34228">
    <property type="entry name" value="PROTEIN CBG09474-RELATED"/>
    <property type="match status" value="1"/>
</dbReference>
<proteinExistence type="predicted"/>
<keyword evidence="2" id="KW-1185">Reference proteome</keyword>
<dbReference type="Proteomes" id="UP000005239">
    <property type="component" value="Unassembled WGS sequence"/>
</dbReference>
<protein>
    <submittedName>
        <fullName evidence="1">Uncharacterized protein</fullName>
    </submittedName>
</protein>
<gene>
    <name evidence="1" type="primary">WBGene00276294</name>
</gene>
<dbReference type="InterPro" id="IPR053322">
    <property type="entry name" value="PLA2-like"/>
</dbReference>
<dbReference type="PANTHER" id="PTHR34228:SF4">
    <property type="entry name" value="VENOM PROTEIN"/>
    <property type="match status" value="1"/>
</dbReference>